<dbReference type="EMBL" id="JAIZAY010000001">
    <property type="protein sequence ID" value="KAJ8048550.1"/>
    <property type="molecule type" value="Genomic_DNA"/>
</dbReference>
<dbReference type="InterPro" id="IPR003599">
    <property type="entry name" value="Ig_sub"/>
</dbReference>
<gene>
    <name evidence="7" type="ORF">HOLleu_00905</name>
</gene>
<dbReference type="PANTHER" id="PTHR12080">
    <property type="entry name" value="SIGNALING LYMPHOCYTIC ACTIVATION MOLECULE"/>
    <property type="match status" value="1"/>
</dbReference>
<evidence type="ECO:0000256" key="1">
    <source>
        <dbReference type="ARBA" id="ARBA00004370"/>
    </source>
</evidence>
<sequence length="355" mass="40863">MMDWTLTILTLILLPYTAVCDDGALCESPQYLERGRTGIVECHFPESYYGVFWYNTTEYSQNDPIAYVKGNTEIGGSGYDSDEYYIAPNGSLFITKVSMEDDRNFTAIVLESPRDEYSPNDIRVIVTVKPYQMQPHIDGCNPEEQFCFKVMKNFSELSCSVNNARPSVDLGWYMRTISTDYLLNFERNVTFENFLYTTFVKTMYNMNTYRNVVYVCKSVSHPVLLKNEYSLVLIQNGLKKVEEIVPATIYAERSTSIDLPCTNQDALYLLWRKTGPNNHSEDLIHTVSVYNSLFTKFYSHKYLLENQRSLRIKEVDITDEGLYTCTFGDGISESVVTFTLQVYGKCYCSFFTLAT</sequence>
<dbReference type="PROSITE" id="PS50835">
    <property type="entry name" value="IG_LIKE"/>
    <property type="match status" value="1"/>
</dbReference>
<protein>
    <recommendedName>
        <fullName evidence="6">Ig-like domain-containing protein</fullName>
    </recommendedName>
</protein>
<comment type="caution">
    <text evidence="7">The sequence shown here is derived from an EMBL/GenBank/DDBJ whole genome shotgun (WGS) entry which is preliminary data.</text>
</comment>
<organism evidence="7 8">
    <name type="scientific">Holothuria leucospilota</name>
    <name type="common">Black long sea cucumber</name>
    <name type="synonym">Mertensiothuria leucospilota</name>
    <dbReference type="NCBI Taxonomy" id="206669"/>
    <lineage>
        <taxon>Eukaryota</taxon>
        <taxon>Metazoa</taxon>
        <taxon>Echinodermata</taxon>
        <taxon>Eleutherozoa</taxon>
        <taxon>Echinozoa</taxon>
        <taxon>Holothuroidea</taxon>
        <taxon>Aspidochirotacea</taxon>
        <taxon>Aspidochirotida</taxon>
        <taxon>Holothuriidae</taxon>
        <taxon>Holothuria</taxon>
    </lineage>
</organism>
<evidence type="ECO:0000313" key="8">
    <source>
        <dbReference type="Proteomes" id="UP001152320"/>
    </source>
</evidence>
<evidence type="ECO:0000256" key="3">
    <source>
        <dbReference type="ARBA" id="ARBA00023136"/>
    </source>
</evidence>
<evidence type="ECO:0000256" key="5">
    <source>
        <dbReference type="SAM" id="SignalP"/>
    </source>
</evidence>
<feature type="domain" description="Ig-like" evidence="6">
    <location>
        <begin position="222"/>
        <end position="337"/>
    </location>
</feature>
<dbReference type="InterPro" id="IPR036179">
    <property type="entry name" value="Ig-like_dom_sf"/>
</dbReference>
<dbReference type="PANTHER" id="PTHR12080:SF48">
    <property type="entry name" value="IMMUNOGLOBULIN SUBTYPE DOMAIN-CONTAINING PROTEIN"/>
    <property type="match status" value="1"/>
</dbReference>
<feature type="chain" id="PRO_5040119894" description="Ig-like domain-containing protein" evidence="5">
    <location>
        <begin position="21"/>
        <end position="355"/>
    </location>
</feature>
<dbReference type="Pfam" id="PF07686">
    <property type="entry name" value="V-set"/>
    <property type="match status" value="1"/>
</dbReference>
<evidence type="ECO:0000256" key="2">
    <source>
        <dbReference type="ARBA" id="ARBA00022729"/>
    </source>
</evidence>
<keyword evidence="8" id="KW-1185">Reference proteome</keyword>
<dbReference type="InterPro" id="IPR015631">
    <property type="entry name" value="CD2/SLAM_rcpt"/>
</dbReference>
<evidence type="ECO:0000259" key="6">
    <source>
        <dbReference type="PROSITE" id="PS50835"/>
    </source>
</evidence>
<dbReference type="SUPFAM" id="SSF48726">
    <property type="entry name" value="Immunoglobulin"/>
    <property type="match status" value="2"/>
</dbReference>
<keyword evidence="3" id="KW-0472">Membrane</keyword>
<dbReference type="AlphaFoldDB" id="A0A9Q1CP92"/>
<dbReference type="Gene3D" id="2.60.40.10">
    <property type="entry name" value="Immunoglobulins"/>
    <property type="match status" value="2"/>
</dbReference>
<reference evidence="7" key="1">
    <citation type="submission" date="2021-10" db="EMBL/GenBank/DDBJ databases">
        <title>Tropical sea cucumber genome reveals ecological adaptation and Cuvierian tubules defense mechanism.</title>
        <authorList>
            <person name="Chen T."/>
        </authorList>
    </citation>
    <scope>NUCLEOTIDE SEQUENCE</scope>
    <source>
        <strain evidence="7">Nanhai2018</strain>
        <tissue evidence="7">Muscle</tissue>
    </source>
</reference>
<dbReference type="GO" id="GO:0016020">
    <property type="term" value="C:membrane"/>
    <property type="evidence" value="ECO:0007669"/>
    <property type="project" value="UniProtKB-SubCell"/>
</dbReference>
<dbReference type="OrthoDB" id="5359219at2759"/>
<dbReference type="InterPro" id="IPR013106">
    <property type="entry name" value="Ig_V-set"/>
</dbReference>
<accession>A0A9Q1CP92</accession>
<keyword evidence="4" id="KW-0325">Glycoprotein</keyword>
<evidence type="ECO:0000313" key="7">
    <source>
        <dbReference type="EMBL" id="KAJ8048550.1"/>
    </source>
</evidence>
<dbReference type="InterPro" id="IPR013783">
    <property type="entry name" value="Ig-like_fold"/>
</dbReference>
<dbReference type="SMART" id="SM00409">
    <property type="entry name" value="IG"/>
    <property type="match status" value="2"/>
</dbReference>
<comment type="subcellular location">
    <subcellularLocation>
        <location evidence="1">Membrane</location>
    </subcellularLocation>
</comment>
<name>A0A9Q1CP92_HOLLE</name>
<evidence type="ECO:0000256" key="4">
    <source>
        <dbReference type="ARBA" id="ARBA00023180"/>
    </source>
</evidence>
<feature type="signal peptide" evidence="5">
    <location>
        <begin position="1"/>
        <end position="20"/>
    </location>
</feature>
<proteinExistence type="predicted"/>
<dbReference type="InterPro" id="IPR007110">
    <property type="entry name" value="Ig-like_dom"/>
</dbReference>
<dbReference type="Proteomes" id="UP001152320">
    <property type="component" value="Chromosome 1"/>
</dbReference>
<keyword evidence="2 5" id="KW-0732">Signal</keyword>